<dbReference type="OrthoDB" id="9807521at2"/>
<dbReference type="AlphaFoldDB" id="A0A3N5CTE3"/>
<dbReference type="RefSeq" id="WP_123882083.1">
    <property type="nucleotide sequence ID" value="NZ_RPFZ01000001.1"/>
</dbReference>
<accession>A0A3N5CTE3</accession>
<sequence length="305" mass="34528">MTKLPFIPLLLMAIVATLPSCDKVTDPSMAGDDHEYVEPNWEKFRSIPFEQRAVEAPAGYRPVEGRFVFADLKYESDESLSKRLVGALASRIGFIDRGQDRWQYYSADDDPMHSITLFARPEPWGSAFGLCRSERYEISFNEDGTISSVDVSPRYGVEGPIFQKDSFDWDDFRERMCDEVPANHTRSYFPVSDSVLEAQDFAILLSLAIDEAGREGPLSYDLSCSTYDNEECQSDLRAFLSELRLHEIDAVSSENCTGDAYDCFTATVGEHELGPYPKHITIKGTTYMNEWRVQSISIIESFTMS</sequence>
<proteinExistence type="predicted"/>
<evidence type="ECO:0000313" key="2">
    <source>
        <dbReference type="Proteomes" id="UP000275232"/>
    </source>
</evidence>
<gene>
    <name evidence="1" type="ORF">EG799_13085</name>
</gene>
<organism evidence="1 2">
    <name type="scientific">Aurantiacibacter spongiae</name>
    <dbReference type="NCBI Taxonomy" id="2488860"/>
    <lineage>
        <taxon>Bacteria</taxon>
        <taxon>Pseudomonadati</taxon>
        <taxon>Pseudomonadota</taxon>
        <taxon>Alphaproteobacteria</taxon>
        <taxon>Sphingomonadales</taxon>
        <taxon>Erythrobacteraceae</taxon>
        <taxon>Aurantiacibacter</taxon>
    </lineage>
</organism>
<keyword evidence="2" id="KW-1185">Reference proteome</keyword>
<dbReference type="EMBL" id="RPFZ01000001">
    <property type="protein sequence ID" value="RPF72454.1"/>
    <property type="molecule type" value="Genomic_DNA"/>
</dbReference>
<name>A0A3N5CTE3_9SPHN</name>
<comment type="caution">
    <text evidence="1">The sequence shown here is derived from an EMBL/GenBank/DDBJ whole genome shotgun (WGS) entry which is preliminary data.</text>
</comment>
<protein>
    <submittedName>
        <fullName evidence="1">Uncharacterized protein</fullName>
    </submittedName>
</protein>
<dbReference type="Proteomes" id="UP000275232">
    <property type="component" value="Unassembled WGS sequence"/>
</dbReference>
<reference evidence="1 2" key="1">
    <citation type="submission" date="2018-11" db="EMBL/GenBank/DDBJ databases">
        <title>Erythrobacter spongiae sp. nov., isolated from a marine sponge.</title>
        <authorList>
            <person name="Zhuang L."/>
            <person name="Luo L."/>
        </authorList>
    </citation>
    <scope>NUCLEOTIDE SEQUENCE [LARGE SCALE GENOMIC DNA]</scope>
    <source>
        <strain evidence="1 2">HN-E23</strain>
    </source>
</reference>
<evidence type="ECO:0000313" key="1">
    <source>
        <dbReference type="EMBL" id="RPF72454.1"/>
    </source>
</evidence>